<dbReference type="Proteomes" id="UP000321577">
    <property type="component" value="Unassembled WGS sequence"/>
</dbReference>
<keyword evidence="2" id="KW-1133">Transmembrane helix</keyword>
<dbReference type="OrthoDB" id="9842874at2"/>
<dbReference type="RefSeq" id="WP_146854587.1">
    <property type="nucleotide sequence ID" value="NZ_BKAG01000053.1"/>
</dbReference>
<gene>
    <name evidence="3" type="ORF">BGE01nite_48570</name>
</gene>
<evidence type="ECO:0000313" key="4">
    <source>
        <dbReference type="Proteomes" id="UP000321577"/>
    </source>
</evidence>
<keyword evidence="2" id="KW-0472">Membrane</keyword>
<keyword evidence="2" id="KW-0812">Transmembrane</keyword>
<dbReference type="EMBL" id="BKAG01000053">
    <property type="protein sequence ID" value="GEP45566.1"/>
    <property type="molecule type" value="Genomic_DNA"/>
</dbReference>
<dbReference type="AlphaFoldDB" id="A0A512MFU0"/>
<evidence type="ECO:0000256" key="2">
    <source>
        <dbReference type="SAM" id="Phobius"/>
    </source>
</evidence>
<sequence length="129" mass="14831">MNKKVRASRSRYVSDLLAEPLPSAKPTKSRIRQLESRSRELDDEITRLECSIAAAPVAMRQRRLATRNTLPAPEPTFSRTKRTANGRVPQVQRRARRNARMGKLVELLVVFGVLAAALGWMNQWLHWWN</sequence>
<feature type="region of interest" description="Disordered" evidence="1">
    <location>
        <begin position="66"/>
        <end position="94"/>
    </location>
</feature>
<reference evidence="3 4" key="1">
    <citation type="submission" date="2019-07" db="EMBL/GenBank/DDBJ databases">
        <title>Whole genome shotgun sequence of Brevifollis gellanilyticus NBRC 108608.</title>
        <authorList>
            <person name="Hosoyama A."/>
            <person name="Uohara A."/>
            <person name="Ohji S."/>
            <person name="Ichikawa N."/>
        </authorList>
    </citation>
    <scope>NUCLEOTIDE SEQUENCE [LARGE SCALE GENOMIC DNA]</scope>
    <source>
        <strain evidence="3 4">NBRC 108608</strain>
    </source>
</reference>
<protein>
    <submittedName>
        <fullName evidence="3">Uncharacterized protein</fullName>
    </submittedName>
</protein>
<evidence type="ECO:0000256" key="1">
    <source>
        <dbReference type="SAM" id="MobiDB-lite"/>
    </source>
</evidence>
<comment type="caution">
    <text evidence="3">The sequence shown here is derived from an EMBL/GenBank/DDBJ whole genome shotgun (WGS) entry which is preliminary data.</text>
</comment>
<evidence type="ECO:0000313" key="3">
    <source>
        <dbReference type="EMBL" id="GEP45566.1"/>
    </source>
</evidence>
<name>A0A512MFU0_9BACT</name>
<proteinExistence type="predicted"/>
<keyword evidence="4" id="KW-1185">Reference proteome</keyword>
<organism evidence="3 4">
    <name type="scientific">Brevifollis gellanilyticus</name>
    <dbReference type="NCBI Taxonomy" id="748831"/>
    <lineage>
        <taxon>Bacteria</taxon>
        <taxon>Pseudomonadati</taxon>
        <taxon>Verrucomicrobiota</taxon>
        <taxon>Verrucomicrobiia</taxon>
        <taxon>Verrucomicrobiales</taxon>
        <taxon>Verrucomicrobiaceae</taxon>
    </lineage>
</organism>
<accession>A0A512MFU0</accession>
<feature type="transmembrane region" description="Helical" evidence="2">
    <location>
        <begin position="104"/>
        <end position="121"/>
    </location>
</feature>